<protein>
    <recommendedName>
        <fullName evidence="8">Photosystem II reaction center protein Y</fullName>
    </recommendedName>
</protein>
<dbReference type="Pfam" id="PF06298">
    <property type="entry name" value="PsbY"/>
    <property type="match status" value="1"/>
</dbReference>
<keyword evidence="11" id="KW-1185">Reference proteome</keyword>
<dbReference type="HAMAP" id="MF_00717">
    <property type="entry name" value="PSII_PsbY"/>
    <property type="match status" value="1"/>
</dbReference>
<evidence type="ECO:0000313" key="11">
    <source>
        <dbReference type="Proteomes" id="UP000184315"/>
    </source>
</evidence>
<accession>A0A1J1LMB9</accession>
<organism evidence="10 11">
    <name type="scientific">Planktothrix tepida PCC 9214</name>
    <dbReference type="NCBI Taxonomy" id="671072"/>
    <lineage>
        <taxon>Bacteria</taxon>
        <taxon>Bacillati</taxon>
        <taxon>Cyanobacteriota</taxon>
        <taxon>Cyanophyceae</taxon>
        <taxon>Oscillatoriophycideae</taxon>
        <taxon>Oscillatoriales</taxon>
        <taxon>Microcoleaceae</taxon>
        <taxon>Planktothrix</taxon>
    </lineage>
</organism>
<evidence type="ECO:0000256" key="9">
    <source>
        <dbReference type="SAM" id="Phobius"/>
    </source>
</evidence>
<keyword evidence="4 8" id="KW-1133">Transmembrane helix</keyword>
<dbReference type="AlphaFoldDB" id="A0A1J1LMB9"/>
<evidence type="ECO:0000256" key="7">
    <source>
        <dbReference type="ARBA" id="ARBA00023276"/>
    </source>
</evidence>
<evidence type="ECO:0000313" key="10">
    <source>
        <dbReference type="EMBL" id="CUR32761.1"/>
    </source>
</evidence>
<keyword evidence="2 8" id="KW-0602">Photosynthesis</keyword>
<dbReference type="Proteomes" id="UP000184315">
    <property type="component" value="Unassembled WGS sequence"/>
</dbReference>
<evidence type="ECO:0000256" key="8">
    <source>
        <dbReference type="HAMAP-Rule" id="MF_00717"/>
    </source>
</evidence>
<comment type="function">
    <text evidence="8">Loosely associated component of the core of photosystem II (PSII). PSII is a light-driven water plastoquinone oxidoreductase, using light energy to abstract electrons from H(2)O, generating a proton gradient subsequently used for ATP formation.</text>
</comment>
<feature type="transmembrane region" description="Helical" evidence="9">
    <location>
        <begin position="6"/>
        <end position="30"/>
    </location>
</feature>
<dbReference type="EMBL" id="CZDF01000156">
    <property type="protein sequence ID" value="CUR32761.1"/>
    <property type="molecule type" value="Genomic_DNA"/>
</dbReference>
<evidence type="ECO:0000256" key="1">
    <source>
        <dbReference type="ARBA" id="ARBA00004370"/>
    </source>
</evidence>
<dbReference type="GO" id="GO:0009523">
    <property type="term" value="C:photosystem II"/>
    <property type="evidence" value="ECO:0007669"/>
    <property type="project" value="UniProtKB-KW"/>
</dbReference>
<dbReference type="NCBIfam" id="NF009711">
    <property type="entry name" value="PRK13240.1"/>
    <property type="match status" value="1"/>
</dbReference>
<proteinExistence type="inferred from homology"/>
<keyword evidence="7 8" id="KW-0604">Photosystem II</keyword>
<dbReference type="GO" id="GO:0030145">
    <property type="term" value="F:manganese ion binding"/>
    <property type="evidence" value="ECO:0007669"/>
    <property type="project" value="InterPro"/>
</dbReference>
<name>A0A1J1LMB9_9CYAN</name>
<keyword evidence="5 8" id="KW-0793">Thylakoid</keyword>
<evidence type="ECO:0000256" key="3">
    <source>
        <dbReference type="ARBA" id="ARBA00022692"/>
    </source>
</evidence>
<reference evidence="11" key="1">
    <citation type="submission" date="2015-10" db="EMBL/GenBank/DDBJ databases">
        <authorList>
            <person name="Regsiter A."/>
            <person name="william w."/>
        </authorList>
    </citation>
    <scope>NUCLEOTIDE SEQUENCE [LARGE SCALE GENOMIC DNA]</scope>
</reference>
<feature type="topological domain" description="Lumenal" evidence="8">
    <location>
        <begin position="26"/>
        <end position="40"/>
    </location>
</feature>
<gene>
    <name evidence="8 10" type="primary">psbY</name>
    <name evidence="10" type="ORF">PL9214500008</name>
</gene>
<comment type="subunit">
    <text evidence="8">PSII is composed of 1 copy each of membrane proteins PsbA, PsbB, PsbC, PsbD, PsbE, PsbF, PsbH, PsbI, PsbJ, PsbK, PsbL, PsbM, PsbT, PsbX, PsbY, PsbZ, Psb30/Ycf12, peripheral proteins PsbO, CyanoQ (PsbQ), PsbU, PsbV and a large number of cofactors. It forms dimeric complexes.</text>
</comment>
<comment type="subcellular location">
    <subcellularLocation>
        <location evidence="8">Cellular thylakoid membrane</location>
        <topology evidence="8">Single-pass membrane protein</topology>
    </subcellularLocation>
    <subcellularLocation>
        <location evidence="1">Membrane</location>
    </subcellularLocation>
</comment>
<feature type="topological domain" description="Lumenal" evidence="8">
    <location>
        <begin position="1"/>
        <end position="6"/>
    </location>
</feature>
<sequence length="40" mass="4419">MDFDFRILIVLLPLLAAAGWAVYNIGAIALRQVQGFLNKS</sequence>
<dbReference type="RefSeq" id="WP_072719488.1">
    <property type="nucleotide sequence ID" value="NZ_LN889802.1"/>
</dbReference>
<evidence type="ECO:0000256" key="6">
    <source>
        <dbReference type="ARBA" id="ARBA00023136"/>
    </source>
</evidence>
<keyword evidence="3 8" id="KW-0812">Transmembrane</keyword>
<dbReference type="GO" id="GO:0031676">
    <property type="term" value="C:plasma membrane-derived thylakoid membrane"/>
    <property type="evidence" value="ECO:0007669"/>
    <property type="project" value="UniProtKB-SubCell"/>
</dbReference>
<dbReference type="GO" id="GO:0015979">
    <property type="term" value="P:photosynthesis"/>
    <property type="evidence" value="ECO:0007669"/>
    <property type="project" value="UniProtKB-UniRule"/>
</dbReference>
<evidence type="ECO:0000256" key="4">
    <source>
        <dbReference type="ARBA" id="ARBA00022989"/>
    </source>
</evidence>
<evidence type="ECO:0000256" key="2">
    <source>
        <dbReference type="ARBA" id="ARBA00022531"/>
    </source>
</evidence>
<keyword evidence="6 8" id="KW-0472">Membrane</keyword>
<comment type="similarity">
    <text evidence="8">Belongs to the PsbY family.</text>
</comment>
<evidence type="ECO:0000256" key="5">
    <source>
        <dbReference type="ARBA" id="ARBA00023078"/>
    </source>
</evidence>
<dbReference type="InterPro" id="IPR009388">
    <property type="entry name" value="PSII_PsbY"/>
</dbReference>
<dbReference type="STRING" id="671072.PL9214500008"/>